<reference evidence="2 3" key="1">
    <citation type="submission" date="2016-10" db="EMBL/GenBank/DDBJ databases">
        <authorList>
            <person name="de Groot N.N."/>
        </authorList>
    </citation>
    <scope>NUCLEOTIDE SEQUENCE [LARGE SCALE GENOMIC DNA]</scope>
    <source>
        <strain evidence="2 3">CGMCC 1.10076</strain>
    </source>
</reference>
<dbReference type="Gene3D" id="3.40.50.300">
    <property type="entry name" value="P-loop containing nucleotide triphosphate hydrolases"/>
    <property type="match status" value="1"/>
</dbReference>
<dbReference type="InterPro" id="IPR038727">
    <property type="entry name" value="NadR/Ttd14_AAA_dom"/>
</dbReference>
<evidence type="ECO:0000313" key="2">
    <source>
        <dbReference type="EMBL" id="SDK53003.1"/>
    </source>
</evidence>
<name>A0A1G9CMR5_9FLAO</name>
<dbReference type="SUPFAM" id="SSF52540">
    <property type="entry name" value="P-loop containing nucleoside triphosphate hydrolases"/>
    <property type="match status" value="1"/>
</dbReference>
<feature type="domain" description="NadR/Ttd14 AAA" evidence="1">
    <location>
        <begin position="41"/>
        <end position="204"/>
    </location>
</feature>
<evidence type="ECO:0000313" key="3">
    <source>
        <dbReference type="Proteomes" id="UP000199580"/>
    </source>
</evidence>
<keyword evidence="3" id="KW-1185">Reference proteome</keyword>
<proteinExistence type="predicted"/>
<dbReference type="AlphaFoldDB" id="A0A1G9CMR5"/>
<gene>
    <name evidence="2" type="ORF">SAMN04487935_3591</name>
</gene>
<protein>
    <submittedName>
        <fullName evidence="2">Predicted ATPase</fullName>
    </submittedName>
</protein>
<dbReference type="EMBL" id="FNEZ01000007">
    <property type="protein sequence ID" value="SDK53003.1"/>
    <property type="molecule type" value="Genomic_DNA"/>
</dbReference>
<accession>A0A1G9CMR5</accession>
<dbReference type="Pfam" id="PF13521">
    <property type="entry name" value="AAA_28"/>
    <property type="match status" value="1"/>
</dbReference>
<dbReference type="Proteomes" id="UP000199580">
    <property type="component" value="Unassembled WGS sequence"/>
</dbReference>
<dbReference type="STRING" id="1128970.SAMN04487935_3591"/>
<organism evidence="2 3">
    <name type="scientific">Flavobacterium noncentrifugens</name>
    <dbReference type="NCBI Taxonomy" id="1128970"/>
    <lineage>
        <taxon>Bacteria</taxon>
        <taxon>Pseudomonadati</taxon>
        <taxon>Bacteroidota</taxon>
        <taxon>Flavobacteriia</taxon>
        <taxon>Flavobacteriales</taxon>
        <taxon>Flavobacteriaceae</taxon>
        <taxon>Flavobacterium</taxon>
    </lineage>
</organism>
<sequence>MRICNPCTHHHKTIFNANFFQIPNTLTKFAPYFQKVQKDIIVIIGGPGTGKTTIIDGLTAKGHCCYPEISREVTLEAKKQGIEQLFLENPLLFSELLLEGRKKQFRNALEEPHEVVFLDRGIPDVLAYMHYIGDSYPVFFHEACEAHKYSKIFILPPWEEIYVSDDARYENYEQAKLIYSHLTETYEKYGYNLIEVPKDSVENRIDFILGSLKARN</sequence>
<dbReference type="InterPro" id="IPR027417">
    <property type="entry name" value="P-loop_NTPase"/>
</dbReference>
<evidence type="ECO:0000259" key="1">
    <source>
        <dbReference type="Pfam" id="PF13521"/>
    </source>
</evidence>